<sequence length="184" mass="21819">MNKMGNAWRHFCTITYHKLLVMRECFRLGLYRQGVLHDLSKYSWTEFRIGAKYYQGTRSPNNAEREAIGYSSAWLHHKGRNRHHYEYWIDYALDGESGLVGMKMPEKYVVEMFVDRIAACKVYKKDQYTNRSALEYYESGSGYEKMMHPETQKLLETLLVMLAEQGEEATYLYIRENVLKKGMH</sequence>
<evidence type="ECO:0000313" key="2">
    <source>
        <dbReference type="EMBL" id="TCS62244.1"/>
    </source>
</evidence>
<dbReference type="Pfam" id="PF18907">
    <property type="entry name" value="DUF5662"/>
    <property type="match status" value="1"/>
</dbReference>
<dbReference type="Proteomes" id="UP000702954">
    <property type="component" value="Unassembled WGS sequence"/>
</dbReference>
<proteinExistence type="predicted"/>
<reference evidence="1 4" key="1">
    <citation type="journal article" date="2018" name="Int. J. Syst. Evol. Microbiol.">
        <title>Draft Genome Sequence of Faecalimonas umbilicata JCM 30896T, an Acetate-Producing Bacterium Isolated from Human Feces.</title>
        <authorList>
            <person name="Sakamoto M."/>
            <person name="Ikeyama N."/>
            <person name="Yuki M."/>
            <person name="Ohkuma M."/>
        </authorList>
    </citation>
    <scope>NUCLEOTIDE SEQUENCE [LARGE SCALE GENOMIC DNA]</scope>
    <source>
        <strain evidence="1 4">EGH7</strain>
    </source>
</reference>
<evidence type="ECO:0000313" key="3">
    <source>
        <dbReference type="Proteomes" id="UP000294613"/>
    </source>
</evidence>
<organism evidence="2 3">
    <name type="scientific">Faecalimonas umbilicata</name>
    <dbReference type="NCBI Taxonomy" id="1912855"/>
    <lineage>
        <taxon>Bacteria</taxon>
        <taxon>Bacillati</taxon>
        <taxon>Bacillota</taxon>
        <taxon>Clostridia</taxon>
        <taxon>Lachnospirales</taxon>
        <taxon>Lachnospiraceae</taxon>
        <taxon>Faecalimonas</taxon>
    </lineage>
</organism>
<keyword evidence="4" id="KW-1185">Reference proteome</keyword>
<dbReference type="AlphaFoldDB" id="A0A4R3J9R0"/>
<accession>A0A4R3J9R0</accession>
<name>A0A4R3J9R0_9FIRM</name>
<dbReference type="Proteomes" id="UP000294613">
    <property type="component" value="Unassembled WGS sequence"/>
</dbReference>
<dbReference type="InterPro" id="IPR043721">
    <property type="entry name" value="DUF5662"/>
</dbReference>
<evidence type="ECO:0000313" key="4">
    <source>
        <dbReference type="Proteomes" id="UP000702954"/>
    </source>
</evidence>
<gene>
    <name evidence="2" type="ORF">EDD74_13312</name>
    <name evidence="1" type="ORF">FAEUMB_30200</name>
</gene>
<dbReference type="EMBL" id="BHEO01000008">
    <property type="protein sequence ID" value="GBU06479.1"/>
    <property type="molecule type" value="Genomic_DNA"/>
</dbReference>
<reference evidence="2 3" key="2">
    <citation type="submission" date="2019-03" db="EMBL/GenBank/DDBJ databases">
        <title>Genomic Encyclopedia of Type Strains, Phase IV (KMG-IV): sequencing the most valuable type-strain genomes for metagenomic binning, comparative biology and taxonomic classification.</title>
        <authorList>
            <person name="Goeker M."/>
        </authorList>
    </citation>
    <scope>NUCLEOTIDE SEQUENCE [LARGE SCALE GENOMIC DNA]</scope>
    <source>
        <strain evidence="2 3">DSM 103426</strain>
    </source>
</reference>
<dbReference type="EMBL" id="SLZV01000033">
    <property type="protein sequence ID" value="TCS62244.1"/>
    <property type="molecule type" value="Genomic_DNA"/>
</dbReference>
<comment type="caution">
    <text evidence="2">The sequence shown here is derived from an EMBL/GenBank/DDBJ whole genome shotgun (WGS) entry which is preliminary data.</text>
</comment>
<evidence type="ECO:0008006" key="5">
    <source>
        <dbReference type="Google" id="ProtNLM"/>
    </source>
</evidence>
<evidence type="ECO:0000313" key="1">
    <source>
        <dbReference type="EMBL" id="GBU06479.1"/>
    </source>
</evidence>
<dbReference type="RefSeq" id="WP_008975191.1">
    <property type="nucleotide sequence ID" value="NZ_BHEO01000008.1"/>
</dbReference>
<protein>
    <recommendedName>
        <fullName evidence="5">Catalase</fullName>
    </recommendedName>
</protein>